<evidence type="ECO:0000313" key="1">
    <source>
        <dbReference type="EMBL" id="BDX06306.1"/>
    </source>
</evidence>
<reference evidence="1" key="1">
    <citation type="submission" date="2023-01" db="EMBL/GenBank/DDBJ databases">
        <title>Complete genome sequence of Planctobacterium marinum strain Dej080120_11.</title>
        <authorList>
            <person name="Ueki S."/>
            <person name="Maruyama F."/>
        </authorList>
    </citation>
    <scope>NUCLEOTIDE SEQUENCE</scope>
    <source>
        <strain evidence="1">Dej080120_11</strain>
    </source>
</reference>
<accession>A0AA48HH44</accession>
<name>A0AA48HH44_9ALTE</name>
<proteinExistence type="predicted"/>
<keyword evidence="2" id="KW-1185">Reference proteome</keyword>
<dbReference type="AlphaFoldDB" id="A0AA48HH44"/>
<protein>
    <submittedName>
        <fullName evidence="1">Uncharacterized protein</fullName>
    </submittedName>
</protein>
<gene>
    <name evidence="1" type="ORF">MACH26_18270</name>
</gene>
<dbReference type="EMBL" id="AP027272">
    <property type="protein sequence ID" value="BDX06306.1"/>
    <property type="molecule type" value="Genomic_DNA"/>
</dbReference>
<dbReference type="Proteomes" id="UP001333710">
    <property type="component" value="Chromosome"/>
</dbReference>
<evidence type="ECO:0000313" key="2">
    <source>
        <dbReference type="Proteomes" id="UP001333710"/>
    </source>
</evidence>
<dbReference type="KEGG" id="pmaw:MACH26_18270"/>
<sequence>MLVDDIEVEGGTPEAHEELQAYNLWLSQQRIVAKAIVIDNVVTQAIIAQRTPELAQQNTRYFNHIEEASDWLVNSLNRVRQST</sequence>
<organism evidence="1 2">
    <name type="scientific">Planctobacterium marinum</name>
    <dbReference type="NCBI Taxonomy" id="1631968"/>
    <lineage>
        <taxon>Bacteria</taxon>
        <taxon>Pseudomonadati</taxon>
        <taxon>Pseudomonadota</taxon>
        <taxon>Gammaproteobacteria</taxon>
        <taxon>Alteromonadales</taxon>
        <taxon>Alteromonadaceae</taxon>
        <taxon>Planctobacterium</taxon>
    </lineage>
</organism>